<sequence>MNLKLENAYKEYSGVRVLDIDKLEFTEGKIYVILGSNGSGKSTLVNCIAGFNSFSGGSVLYNNECINYKIRNSISIMVQKPYLFNDTSLNNIVSGLKFRKISKNEIAERLERYLSYLDINELKHKKSKWLSGGERAKIALLRTAILETDLTLLDEPTASMDIESTINAEILIKSMSGGKRTIIIITHDVYQAGRIADYVLFMDKGKVIEMGLKDKVLKNPENNLVKQLMNMKI</sequence>
<evidence type="ECO:0000256" key="2">
    <source>
        <dbReference type="ARBA" id="ARBA00022741"/>
    </source>
</evidence>
<comment type="caution">
    <text evidence="5">The sequence shown here is derived from an EMBL/GenBank/DDBJ whole genome shotgun (WGS) entry which is preliminary data.</text>
</comment>
<dbReference type="PROSITE" id="PS00211">
    <property type="entry name" value="ABC_TRANSPORTER_1"/>
    <property type="match status" value="1"/>
</dbReference>
<evidence type="ECO:0000256" key="1">
    <source>
        <dbReference type="ARBA" id="ARBA00022448"/>
    </source>
</evidence>
<dbReference type="InterPro" id="IPR027417">
    <property type="entry name" value="P-loop_NTPase"/>
</dbReference>
<proteinExistence type="predicted"/>
<dbReference type="PROSITE" id="PS50893">
    <property type="entry name" value="ABC_TRANSPORTER_2"/>
    <property type="match status" value="1"/>
</dbReference>
<dbReference type="SMART" id="SM00382">
    <property type="entry name" value="AAA"/>
    <property type="match status" value="1"/>
</dbReference>
<gene>
    <name evidence="5" type="ORF">J2Z76_003009</name>
</gene>
<evidence type="ECO:0000259" key="4">
    <source>
        <dbReference type="PROSITE" id="PS50893"/>
    </source>
</evidence>
<dbReference type="RefSeq" id="WP_209512850.1">
    <property type="nucleotide sequence ID" value="NZ_JAGGKS010000010.1"/>
</dbReference>
<keyword evidence="6" id="KW-1185">Reference proteome</keyword>
<dbReference type="SUPFAM" id="SSF52540">
    <property type="entry name" value="P-loop containing nucleoside triphosphate hydrolases"/>
    <property type="match status" value="1"/>
</dbReference>
<feature type="domain" description="ABC transporter" evidence="4">
    <location>
        <begin position="3"/>
        <end position="229"/>
    </location>
</feature>
<dbReference type="EMBL" id="JAGGKS010000010">
    <property type="protein sequence ID" value="MBP1927136.1"/>
    <property type="molecule type" value="Genomic_DNA"/>
</dbReference>
<evidence type="ECO:0000313" key="6">
    <source>
        <dbReference type="Proteomes" id="UP001519342"/>
    </source>
</evidence>
<protein>
    <submittedName>
        <fullName evidence="5">Tungstate transport system ATP-binding protein</fullName>
    </submittedName>
</protein>
<dbReference type="InterPro" id="IPR003439">
    <property type="entry name" value="ABC_transporter-like_ATP-bd"/>
</dbReference>
<dbReference type="PANTHER" id="PTHR42781">
    <property type="entry name" value="SPERMIDINE/PUTRESCINE IMPORT ATP-BINDING PROTEIN POTA"/>
    <property type="match status" value="1"/>
</dbReference>
<keyword evidence="2" id="KW-0547">Nucleotide-binding</keyword>
<dbReference type="Proteomes" id="UP001519342">
    <property type="component" value="Unassembled WGS sequence"/>
</dbReference>
<dbReference type="GO" id="GO:0005524">
    <property type="term" value="F:ATP binding"/>
    <property type="evidence" value="ECO:0007669"/>
    <property type="project" value="UniProtKB-KW"/>
</dbReference>
<evidence type="ECO:0000256" key="3">
    <source>
        <dbReference type="ARBA" id="ARBA00022840"/>
    </source>
</evidence>
<dbReference type="InterPro" id="IPR003593">
    <property type="entry name" value="AAA+_ATPase"/>
</dbReference>
<reference evidence="5 6" key="1">
    <citation type="submission" date="2021-03" db="EMBL/GenBank/DDBJ databases">
        <title>Genomic Encyclopedia of Type Strains, Phase IV (KMG-IV): sequencing the most valuable type-strain genomes for metagenomic binning, comparative biology and taxonomic classification.</title>
        <authorList>
            <person name="Goeker M."/>
        </authorList>
    </citation>
    <scope>NUCLEOTIDE SEQUENCE [LARGE SCALE GENOMIC DNA]</scope>
    <source>
        <strain evidence="5 6">DSM 24004</strain>
    </source>
</reference>
<name>A0ABS4GHH9_9FIRM</name>
<keyword evidence="3 5" id="KW-0067">ATP-binding</keyword>
<dbReference type="InterPro" id="IPR050093">
    <property type="entry name" value="ABC_SmlMolc_Importer"/>
</dbReference>
<dbReference type="InterPro" id="IPR017871">
    <property type="entry name" value="ABC_transporter-like_CS"/>
</dbReference>
<dbReference type="Gene3D" id="3.40.50.300">
    <property type="entry name" value="P-loop containing nucleotide triphosphate hydrolases"/>
    <property type="match status" value="1"/>
</dbReference>
<dbReference type="PANTHER" id="PTHR42781:SF4">
    <property type="entry name" value="SPERMIDINE_PUTRESCINE IMPORT ATP-BINDING PROTEIN POTA"/>
    <property type="match status" value="1"/>
</dbReference>
<evidence type="ECO:0000313" key="5">
    <source>
        <dbReference type="EMBL" id="MBP1927136.1"/>
    </source>
</evidence>
<dbReference type="Pfam" id="PF00005">
    <property type="entry name" value="ABC_tran"/>
    <property type="match status" value="1"/>
</dbReference>
<accession>A0ABS4GHH9</accession>
<organism evidence="5 6">
    <name type="scientific">Sedimentibacter acidaminivorans</name>
    <dbReference type="NCBI Taxonomy" id="913099"/>
    <lineage>
        <taxon>Bacteria</taxon>
        <taxon>Bacillati</taxon>
        <taxon>Bacillota</taxon>
        <taxon>Tissierellia</taxon>
        <taxon>Sedimentibacter</taxon>
    </lineage>
</organism>
<keyword evidence="1" id="KW-0813">Transport</keyword>